<dbReference type="GO" id="GO:0003682">
    <property type="term" value="F:chromatin binding"/>
    <property type="evidence" value="ECO:0007669"/>
    <property type="project" value="TreeGrafter"/>
</dbReference>
<dbReference type="EMBL" id="LR899014">
    <property type="protein sequence ID" value="CAD7092926.1"/>
    <property type="molecule type" value="Genomic_DNA"/>
</dbReference>
<feature type="compositionally biased region" description="Basic and acidic residues" evidence="1">
    <location>
        <begin position="133"/>
        <end position="144"/>
    </location>
</feature>
<dbReference type="InterPro" id="IPR031737">
    <property type="entry name" value="CNDH2_C"/>
</dbReference>
<feature type="region of interest" description="Disordered" evidence="1">
    <location>
        <begin position="1148"/>
        <end position="1260"/>
    </location>
</feature>
<feature type="region of interest" description="Disordered" evidence="1">
    <location>
        <begin position="553"/>
        <end position="578"/>
    </location>
</feature>
<proteinExistence type="predicted"/>
<name>A0A7R8V4W9_HERIL</name>
<dbReference type="GO" id="GO:0051306">
    <property type="term" value="P:mitotic sister chromatid separation"/>
    <property type="evidence" value="ECO:0007669"/>
    <property type="project" value="TreeGrafter"/>
</dbReference>
<protein>
    <recommendedName>
        <fullName evidence="2">Condensin-2 complex subunit H2 C-terminal domain-containing protein</fullName>
    </recommendedName>
</protein>
<sequence>MGANKGGKLNRLHRKKKKKNKKSKRQKTDAHEDNRIASLMLNSQNTSARIQDLIKDTLANVTREKIIQLLFQVRSRADYCYDFDFSWWLQKFLELGDDVNLIEAAYLIVNAGHIYEKKVDFFYELVRRSAERNENESEATDKKQQTPKTRRKITRQAVTVHDRLYESEMLIKQFKQMPPERITEVLSTSSFKAPSTYFKKWAEYKQWRINHKKKMKSALPYSTVCDDMYLHPAMWGLSCIEDFDYDDDLDTKRNYRMFTHFMEHRFNTLVPDINFIMHFKVKDFIEAEEDEIAIMKILDLPTPPSREWPPFCRTPYSKEYAKETFNVDIGESAEDYLKKYVDLEDIVLEKQTYEIDSDLIRSATEAQKNNKNVQSSVCQTTTSGQAPLPEIENLPLANNVNVNVDLVADGQLVELELGINDFEDAVDVGNVNNALESSKVAEGLNSVHTSIAVQLTGSTEGAVNNGPAEIGTDVAPVNKESAEIETGIGPVNKDPAEIETGVAPVNKESPEIGAGVNNELRSSEGDIANTNAVNVASADATPTTAVVSGETAEVLTSSADPQAPTQENGAPIGKETNRSGLENADIIEMLAENLAKALNSNTPLNIKNSLENGQQPLESSAEPALIESIEILAPLNEELMNGERNPQTAIDEIPISIDITTIEDQREGVRVGSRDAPSIISENIKSNISDQIVIRISIDEGIAFGDLDDVDKAMLSPVVELVDIFNPIKEEVLSCEDLNFTVEKGFRNILEIDERFLDLQENFQLPLDFIHKNPEIRYNFLKLPETRLKRKINFALPAEFDLYMSSRIKRRCHDRSDAPPRVIRVFKLNEQNIKNIPMTPPATPNPDDDFLGFDEDNEAFRSITCDDILSSTLNTSTTLPPTPNRTISRDSGIGLTSLSDSQITNMSTIEESDGAITIEISTEDSGISTSTGPETSVNQDISIALDGSEIVKVIPASNGIDGMICEGDTVERDNVTINLENGSSNQIDETIERNEAGPSTKRVTIEESAEFEQNLYEKCNNRIMEKRASEMNLMMERIQKWHRYLRPILAVSMERHHFDIFAIGTDIIDTFPKEDVVKETPPVTTLEDVMADRDPTFLSRYFLSMLQLANANNVEINVKSRDSNKPTALRDVNLKLLSRKRHSVAIEDDIGASVHSSRKRQHPLTDESDSDSGEGSSSPVKYTLSLDHRQNSTTPYSKQPAPNAAPRIPMNRVVNKVQETPNGRDIRGYGSSQPRVAPTPPDKAIASGSRTSTPCATATNPSHLQKAMTTDINQDARAKLLQSSLVRASLSPIPSCSRGASSSNRVHTDLRQDKVSSSKIIYKRDFPSVSNALLSIYKSRKQAFKDCSSDNFSTPSKNQEILSKANASSDHTNLRGSSSKELPPFELIRRHDEVAEKCIKKYIEAEVSPNSTYFVENMNQSNIKSQESTSSSTPAYPRLIRTQETISFPKRSRLGNDDLDSGIFSEFSMSENVQS</sequence>
<evidence type="ECO:0000256" key="1">
    <source>
        <dbReference type="SAM" id="MobiDB-lite"/>
    </source>
</evidence>
<dbReference type="PANTHER" id="PTHR14324:SF3">
    <property type="entry name" value="CONDENSIN-2 COMPLEX SUBUNIT H2"/>
    <property type="match status" value="1"/>
</dbReference>
<feature type="region of interest" description="Disordered" evidence="1">
    <location>
        <begin position="1"/>
        <end position="30"/>
    </location>
</feature>
<dbReference type="GO" id="GO:0010032">
    <property type="term" value="P:meiotic chromosome condensation"/>
    <property type="evidence" value="ECO:0007669"/>
    <property type="project" value="TreeGrafter"/>
</dbReference>
<accession>A0A7R8V4W9</accession>
<evidence type="ECO:0000313" key="4">
    <source>
        <dbReference type="Proteomes" id="UP000594454"/>
    </source>
</evidence>
<feature type="compositionally biased region" description="Polar residues" evidence="1">
    <location>
        <begin position="894"/>
        <end position="909"/>
    </location>
</feature>
<dbReference type="InterPro" id="IPR031739">
    <property type="entry name" value="Ncaph2"/>
</dbReference>
<feature type="compositionally biased region" description="Basic residues" evidence="1">
    <location>
        <begin position="8"/>
        <end position="25"/>
    </location>
</feature>
<evidence type="ECO:0000313" key="3">
    <source>
        <dbReference type="EMBL" id="CAD7092926.1"/>
    </source>
</evidence>
<feature type="domain" description="Condensin-2 complex subunit H2 C-terminal" evidence="2">
    <location>
        <begin position="1034"/>
        <end position="1143"/>
    </location>
</feature>
<dbReference type="GO" id="GO:0000796">
    <property type="term" value="C:condensin complex"/>
    <property type="evidence" value="ECO:0007669"/>
    <property type="project" value="TreeGrafter"/>
</dbReference>
<feature type="region of interest" description="Disordered" evidence="1">
    <location>
        <begin position="874"/>
        <end position="915"/>
    </location>
</feature>
<dbReference type="OrthoDB" id="10038475at2759"/>
<feature type="compositionally biased region" description="Polar residues" evidence="1">
    <location>
        <begin position="1248"/>
        <end position="1260"/>
    </location>
</feature>
<evidence type="ECO:0000259" key="2">
    <source>
        <dbReference type="Pfam" id="PF16858"/>
    </source>
</evidence>
<organism evidence="3 4">
    <name type="scientific">Hermetia illucens</name>
    <name type="common">Black soldier fly</name>
    <dbReference type="NCBI Taxonomy" id="343691"/>
    <lineage>
        <taxon>Eukaryota</taxon>
        <taxon>Metazoa</taxon>
        <taxon>Ecdysozoa</taxon>
        <taxon>Arthropoda</taxon>
        <taxon>Hexapoda</taxon>
        <taxon>Insecta</taxon>
        <taxon>Pterygota</taxon>
        <taxon>Neoptera</taxon>
        <taxon>Endopterygota</taxon>
        <taxon>Diptera</taxon>
        <taxon>Brachycera</taxon>
        <taxon>Stratiomyomorpha</taxon>
        <taxon>Stratiomyidae</taxon>
        <taxon>Hermetiinae</taxon>
        <taxon>Hermetia</taxon>
    </lineage>
</organism>
<reference evidence="3 4" key="1">
    <citation type="submission" date="2020-11" db="EMBL/GenBank/DDBJ databases">
        <authorList>
            <person name="Wallbank WR R."/>
            <person name="Pardo Diaz C."/>
            <person name="Kozak K."/>
            <person name="Martin S."/>
            <person name="Jiggins C."/>
            <person name="Moest M."/>
            <person name="Warren A I."/>
            <person name="Generalovic N T."/>
            <person name="Byers J.R.P. K."/>
            <person name="Montejo-Kovacevich G."/>
            <person name="Yen C E."/>
        </authorList>
    </citation>
    <scope>NUCLEOTIDE SEQUENCE [LARGE SCALE GENOMIC DNA]</scope>
</reference>
<feature type="region of interest" description="Disordered" evidence="1">
    <location>
        <begin position="133"/>
        <end position="153"/>
    </location>
</feature>
<feature type="compositionally biased region" description="Polar residues" evidence="1">
    <location>
        <begin position="1423"/>
        <end position="1434"/>
    </location>
</feature>
<keyword evidence="4" id="KW-1185">Reference proteome</keyword>
<dbReference type="InParanoid" id="A0A7R8V4W9"/>
<dbReference type="Pfam" id="PF16858">
    <property type="entry name" value="CNDH2_C"/>
    <property type="match status" value="1"/>
</dbReference>
<feature type="compositionally biased region" description="Polar residues" evidence="1">
    <location>
        <begin position="554"/>
        <end position="568"/>
    </location>
</feature>
<dbReference type="GO" id="GO:0005634">
    <property type="term" value="C:nucleus"/>
    <property type="evidence" value="ECO:0007669"/>
    <property type="project" value="TreeGrafter"/>
</dbReference>
<dbReference type="FunCoup" id="A0A7R8V4W9">
    <property type="interactions" value="129"/>
</dbReference>
<feature type="region of interest" description="Disordered" evidence="1">
    <location>
        <begin position="1423"/>
        <end position="1461"/>
    </location>
</feature>
<gene>
    <name evidence="3" type="ORF">HERILL_LOCUS15252</name>
</gene>
<dbReference type="PANTHER" id="PTHR14324">
    <property type="entry name" value="CONDENSIN-2 COMPLEX SUBUNIT H2"/>
    <property type="match status" value="1"/>
</dbReference>
<dbReference type="Proteomes" id="UP000594454">
    <property type="component" value="Chromosome 6"/>
</dbReference>